<gene>
    <name evidence="2" type="ORF">METZ01_LOCUS33354</name>
</gene>
<dbReference type="InterPro" id="IPR039569">
    <property type="entry name" value="FAS1-like_DH_region"/>
</dbReference>
<organism evidence="2">
    <name type="scientific">marine metagenome</name>
    <dbReference type="NCBI Taxonomy" id="408172"/>
    <lineage>
        <taxon>unclassified sequences</taxon>
        <taxon>metagenomes</taxon>
        <taxon>ecological metagenomes</taxon>
    </lineage>
</organism>
<proteinExistence type="predicted"/>
<dbReference type="CDD" id="cd03441">
    <property type="entry name" value="R_hydratase_like"/>
    <property type="match status" value="1"/>
</dbReference>
<dbReference type="EMBL" id="UINC01001428">
    <property type="protein sequence ID" value="SUZ80500.1"/>
    <property type="molecule type" value="Genomic_DNA"/>
</dbReference>
<dbReference type="Pfam" id="PF13452">
    <property type="entry name" value="FAS1_DH_region"/>
    <property type="match status" value="1"/>
</dbReference>
<accession>A0A381QN85</accession>
<dbReference type="AlphaFoldDB" id="A0A381QN85"/>
<dbReference type="InterPro" id="IPR029069">
    <property type="entry name" value="HotDog_dom_sf"/>
</dbReference>
<evidence type="ECO:0000259" key="1">
    <source>
        <dbReference type="Pfam" id="PF13452"/>
    </source>
</evidence>
<protein>
    <recommendedName>
        <fullName evidence="1">FAS1-like dehydratase domain-containing protein</fullName>
    </recommendedName>
</protein>
<sequence>MTMELEYDRSLYGIEHVAGPFEITNEIIDRANSSTGESGAAFKSDDGAKEYGYRGRIAPPTFCCILVRQVSLPDVKVKFGKTQMHAGQRVEPKAPVYAGDQLTASSHLKDVYAKTGRSGTMVFVVWETTFTNQGGQVVAEVQESFAKRE</sequence>
<evidence type="ECO:0000313" key="2">
    <source>
        <dbReference type="EMBL" id="SUZ80500.1"/>
    </source>
</evidence>
<reference evidence="2" key="1">
    <citation type="submission" date="2018-05" db="EMBL/GenBank/DDBJ databases">
        <authorList>
            <person name="Lanie J.A."/>
            <person name="Ng W.-L."/>
            <person name="Kazmierczak K.M."/>
            <person name="Andrzejewski T.M."/>
            <person name="Davidsen T.M."/>
            <person name="Wayne K.J."/>
            <person name="Tettelin H."/>
            <person name="Glass J.I."/>
            <person name="Rusch D."/>
            <person name="Podicherti R."/>
            <person name="Tsui H.-C.T."/>
            <person name="Winkler M.E."/>
        </authorList>
    </citation>
    <scope>NUCLEOTIDE SEQUENCE</scope>
</reference>
<feature type="domain" description="FAS1-like dehydratase" evidence="1">
    <location>
        <begin position="13"/>
        <end position="140"/>
    </location>
</feature>
<dbReference type="Gene3D" id="3.10.129.10">
    <property type="entry name" value="Hotdog Thioesterase"/>
    <property type="match status" value="1"/>
</dbReference>
<name>A0A381QN85_9ZZZZ</name>
<dbReference type="SUPFAM" id="SSF54637">
    <property type="entry name" value="Thioesterase/thiol ester dehydrase-isomerase"/>
    <property type="match status" value="1"/>
</dbReference>